<dbReference type="Gramene" id="PUZ48955">
    <property type="protein sequence ID" value="PUZ48955"/>
    <property type="gene ID" value="GQ55_7G286700"/>
</dbReference>
<gene>
    <name evidence="1" type="ORF">GQ55_7G286700</name>
</gene>
<accession>A0A2T7D032</accession>
<keyword evidence="2" id="KW-1185">Reference proteome</keyword>
<proteinExistence type="predicted"/>
<sequence length="99" mass="11047">MLTTSFINLGKAFSLEIELAKEEESLSVVTHTLHNVPVVSKKHLFPQEISLSMPMARATDSSAIFFVSQTNQLSATAISYRRESSDILARIVQYALLYL</sequence>
<protein>
    <submittedName>
        <fullName evidence="1">Uncharacterized protein</fullName>
    </submittedName>
</protein>
<dbReference type="Proteomes" id="UP000244336">
    <property type="component" value="Chromosome 7"/>
</dbReference>
<organism evidence="1 2">
    <name type="scientific">Panicum hallii var. hallii</name>
    <dbReference type="NCBI Taxonomy" id="1504633"/>
    <lineage>
        <taxon>Eukaryota</taxon>
        <taxon>Viridiplantae</taxon>
        <taxon>Streptophyta</taxon>
        <taxon>Embryophyta</taxon>
        <taxon>Tracheophyta</taxon>
        <taxon>Spermatophyta</taxon>
        <taxon>Magnoliopsida</taxon>
        <taxon>Liliopsida</taxon>
        <taxon>Poales</taxon>
        <taxon>Poaceae</taxon>
        <taxon>PACMAD clade</taxon>
        <taxon>Panicoideae</taxon>
        <taxon>Panicodae</taxon>
        <taxon>Paniceae</taxon>
        <taxon>Panicinae</taxon>
        <taxon>Panicum</taxon>
        <taxon>Panicum sect. Panicum</taxon>
    </lineage>
</organism>
<dbReference type="AlphaFoldDB" id="A0A2T7D032"/>
<evidence type="ECO:0000313" key="2">
    <source>
        <dbReference type="Proteomes" id="UP000244336"/>
    </source>
</evidence>
<dbReference type="EMBL" id="CM009755">
    <property type="protein sequence ID" value="PUZ48955.1"/>
    <property type="molecule type" value="Genomic_DNA"/>
</dbReference>
<reference evidence="1 2" key="1">
    <citation type="submission" date="2018-04" db="EMBL/GenBank/DDBJ databases">
        <title>WGS assembly of Panicum hallii var. hallii HAL2.</title>
        <authorList>
            <person name="Lovell J."/>
            <person name="Jenkins J."/>
            <person name="Lowry D."/>
            <person name="Mamidi S."/>
            <person name="Sreedasyam A."/>
            <person name="Weng X."/>
            <person name="Barry K."/>
            <person name="Bonette J."/>
            <person name="Campitelli B."/>
            <person name="Daum C."/>
            <person name="Gordon S."/>
            <person name="Gould B."/>
            <person name="Lipzen A."/>
            <person name="MacQueen A."/>
            <person name="Palacio-Mejia J."/>
            <person name="Plott C."/>
            <person name="Shakirov E."/>
            <person name="Shu S."/>
            <person name="Yoshinaga Y."/>
            <person name="Zane M."/>
            <person name="Rokhsar D."/>
            <person name="Grimwood J."/>
            <person name="Schmutz J."/>
            <person name="Juenger T."/>
        </authorList>
    </citation>
    <scope>NUCLEOTIDE SEQUENCE [LARGE SCALE GENOMIC DNA]</scope>
    <source>
        <strain evidence="2">cv. HAL2</strain>
    </source>
</reference>
<evidence type="ECO:0000313" key="1">
    <source>
        <dbReference type="EMBL" id="PUZ48955.1"/>
    </source>
</evidence>
<name>A0A2T7D032_9POAL</name>